<organism evidence="6 7">
    <name type="scientific">Circinella minor</name>
    <dbReference type="NCBI Taxonomy" id="1195481"/>
    <lineage>
        <taxon>Eukaryota</taxon>
        <taxon>Fungi</taxon>
        <taxon>Fungi incertae sedis</taxon>
        <taxon>Mucoromycota</taxon>
        <taxon>Mucoromycotina</taxon>
        <taxon>Mucoromycetes</taxon>
        <taxon>Mucorales</taxon>
        <taxon>Lichtheimiaceae</taxon>
        <taxon>Circinella</taxon>
    </lineage>
</organism>
<dbReference type="SUPFAM" id="SSF48452">
    <property type="entry name" value="TPR-like"/>
    <property type="match status" value="1"/>
</dbReference>
<dbReference type="AlphaFoldDB" id="A0A8H7SC73"/>
<keyword evidence="7" id="KW-1185">Reference proteome</keyword>
<dbReference type="GO" id="GO:0005634">
    <property type="term" value="C:nucleus"/>
    <property type="evidence" value="ECO:0007669"/>
    <property type="project" value="UniProtKB-SubCell"/>
</dbReference>
<dbReference type="EMBL" id="JAEPRB010000023">
    <property type="protein sequence ID" value="KAG2225828.1"/>
    <property type="molecule type" value="Genomic_DNA"/>
</dbReference>
<gene>
    <name evidence="6" type="ORF">INT45_007072</name>
</gene>
<evidence type="ECO:0000313" key="6">
    <source>
        <dbReference type="EMBL" id="KAG2225828.1"/>
    </source>
</evidence>
<comment type="caution">
    <text evidence="6">The sequence shown here is derived from an EMBL/GenBank/DDBJ whole genome shotgun (WGS) entry which is preliminary data.</text>
</comment>
<sequence length="363" mass="42967">RKGIIIIDTLLNFEYIYIASEETFNNYSTFNTNFDNQNYEESMLKANKLYSKIKAAAEVRDQFELQLKQSNNALEDFYAYIGYEKSAWDKYSLNHTRNLYERAVTIYCTDVGLWDNYITFLLEHVRLPAFLQSIEYRAIRNCPWSGILWAHYARGLEANNADKEVVIGCFDTALSNKNLLSSLEDMVILLRAKCDYLRRLIDWSDLVTTNMLIIILINSTASEEYITDLRIAFEEALMYLNERFPRTPDPYYRIERYYAFVEHQLLDNEEKAREIWEERVNKRLGRSTDAWLSYIEFERSCGNIQKCQSLYKQAIIKNLDDPQRLTNVWLNMVHEIGTMDMLQDALVKVKQKENALLHQWQVK</sequence>
<evidence type="ECO:0000256" key="5">
    <source>
        <dbReference type="ARBA" id="ARBA00023242"/>
    </source>
</evidence>
<keyword evidence="3" id="KW-0677">Repeat</keyword>
<dbReference type="InterPro" id="IPR011990">
    <property type="entry name" value="TPR-like_helical_dom_sf"/>
</dbReference>
<dbReference type="PANTHER" id="PTHR17204:SF25">
    <property type="entry name" value="RRM DOMAIN-CONTAINING PROTEIN"/>
    <property type="match status" value="1"/>
</dbReference>
<evidence type="ECO:0000256" key="2">
    <source>
        <dbReference type="ARBA" id="ARBA00022664"/>
    </source>
</evidence>
<keyword evidence="5" id="KW-0539">Nucleus</keyword>
<dbReference type="Proteomes" id="UP000646827">
    <property type="component" value="Unassembled WGS sequence"/>
</dbReference>
<protein>
    <submittedName>
        <fullName evidence="6">Uncharacterized protein</fullName>
    </submittedName>
</protein>
<dbReference type="OrthoDB" id="360390at2759"/>
<evidence type="ECO:0000256" key="3">
    <source>
        <dbReference type="ARBA" id="ARBA00022737"/>
    </source>
</evidence>
<dbReference type="GO" id="GO:0008380">
    <property type="term" value="P:RNA splicing"/>
    <property type="evidence" value="ECO:0007669"/>
    <property type="project" value="UniProtKB-KW"/>
</dbReference>
<dbReference type="GO" id="GO:0006397">
    <property type="term" value="P:mRNA processing"/>
    <property type="evidence" value="ECO:0007669"/>
    <property type="project" value="UniProtKB-KW"/>
</dbReference>
<dbReference type="PANTHER" id="PTHR17204">
    <property type="entry name" value="PRE-MRNA PROCESSING PROTEIN PRP39-RELATED"/>
    <property type="match status" value="1"/>
</dbReference>
<dbReference type="Gene3D" id="1.25.40.10">
    <property type="entry name" value="Tetratricopeptide repeat domain"/>
    <property type="match status" value="1"/>
</dbReference>
<evidence type="ECO:0000313" key="7">
    <source>
        <dbReference type="Proteomes" id="UP000646827"/>
    </source>
</evidence>
<name>A0A8H7SC73_9FUNG</name>
<keyword evidence="4" id="KW-0508">mRNA splicing</keyword>
<comment type="subcellular location">
    <subcellularLocation>
        <location evidence="1">Nucleus</location>
    </subcellularLocation>
</comment>
<reference evidence="6 7" key="1">
    <citation type="submission" date="2020-12" db="EMBL/GenBank/DDBJ databases">
        <title>Metabolic potential, ecology and presence of endohyphal bacteria is reflected in genomic diversity of Mucoromycotina.</title>
        <authorList>
            <person name="Muszewska A."/>
            <person name="Okrasinska A."/>
            <person name="Steczkiewicz K."/>
            <person name="Drgas O."/>
            <person name="Orlowska M."/>
            <person name="Perlinska-Lenart U."/>
            <person name="Aleksandrzak-Piekarczyk T."/>
            <person name="Szatraj K."/>
            <person name="Zielenkiewicz U."/>
            <person name="Pilsyk S."/>
            <person name="Malc E."/>
            <person name="Mieczkowski P."/>
            <person name="Kruszewska J.S."/>
            <person name="Biernat P."/>
            <person name="Pawlowska J."/>
        </authorList>
    </citation>
    <scope>NUCLEOTIDE SEQUENCE [LARGE SCALE GENOMIC DNA]</scope>
    <source>
        <strain evidence="6 7">CBS 142.35</strain>
    </source>
</reference>
<keyword evidence="2" id="KW-0507">mRNA processing</keyword>
<dbReference type="SMART" id="SM00386">
    <property type="entry name" value="HAT"/>
    <property type="match status" value="4"/>
</dbReference>
<dbReference type="InterPro" id="IPR003107">
    <property type="entry name" value="HAT"/>
</dbReference>
<proteinExistence type="predicted"/>
<evidence type="ECO:0000256" key="4">
    <source>
        <dbReference type="ARBA" id="ARBA00023187"/>
    </source>
</evidence>
<feature type="non-terminal residue" evidence="6">
    <location>
        <position position="1"/>
    </location>
</feature>
<accession>A0A8H7SC73</accession>
<evidence type="ECO:0000256" key="1">
    <source>
        <dbReference type="ARBA" id="ARBA00004123"/>
    </source>
</evidence>